<evidence type="ECO:0000313" key="3">
    <source>
        <dbReference type="EMBL" id="MDR6222740.1"/>
    </source>
</evidence>
<feature type="transmembrane region" description="Helical" evidence="1">
    <location>
        <begin position="138"/>
        <end position="156"/>
    </location>
</feature>
<keyword evidence="1" id="KW-0472">Membrane</keyword>
<evidence type="ECO:0000313" key="4">
    <source>
        <dbReference type="Proteomes" id="UP001185015"/>
    </source>
</evidence>
<reference evidence="3 4" key="1">
    <citation type="submission" date="2023-07" db="EMBL/GenBank/DDBJ databases">
        <title>Genomic Encyclopedia of Type Strains, Phase IV (KMG-IV): sequencing the most valuable type-strain genomes for metagenomic binning, comparative biology and taxonomic classification.</title>
        <authorList>
            <person name="Goeker M."/>
        </authorList>
    </citation>
    <scope>NUCLEOTIDE SEQUENCE [LARGE SCALE GENOMIC DNA]</scope>
    <source>
        <strain evidence="3 4">DSM 17273</strain>
    </source>
</reference>
<organism evidence="3 4">
    <name type="scientific">Methanococcoides alaskense</name>
    <dbReference type="NCBI Taxonomy" id="325778"/>
    <lineage>
        <taxon>Archaea</taxon>
        <taxon>Methanobacteriati</taxon>
        <taxon>Methanobacteriota</taxon>
        <taxon>Stenosarchaea group</taxon>
        <taxon>Methanomicrobia</taxon>
        <taxon>Methanosarcinales</taxon>
        <taxon>Methanosarcinaceae</taxon>
        <taxon>Methanococcoides</taxon>
    </lineage>
</organism>
<name>A0AA90Z7P1_9EURY</name>
<feature type="domain" description="PEF-CTERM protein sorting" evidence="2">
    <location>
        <begin position="135"/>
        <end position="159"/>
    </location>
</feature>
<sequence length="160" mass="17183">MIRKSLLWVGLVVLLVAMTGIAVAAPPDISSPVEWTGQGTDSTEDCTDLNFNGAPGIHWIATGANGATDYVLTIYDKSSGDVLDTATGEVTGGAIHFYTVYHDFDDLEATLTFTGTMKHNAKVVISHYCSGEQEIPEFPTVALPIAAILGLSFIFMRRKE</sequence>
<dbReference type="Pfam" id="PF26596">
    <property type="entry name" value="PEF-CTERM_ARCH"/>
    <property type="match status" value="1"/>
</dbReference>
<evidence type="ECO:0000256" key="1">
    <source>
        <dbReference type="SAM" id="Phobius"/>
    </source>
</evidence>
<keyword evidence="1" id="KW-0812">Transmembrane</keyword>
<dbReference type="NCBIfam" id="TIGR03024">
    <property type="entry name" value="arch_PEF_CTERM"/>
    <property type="match status" value="1"/>
</dbReference>
<accession>A0AA90Z7P1</accession>
<dbReference type="InterPro" id="IPR017474">
    <property type="entry name" value="PEF_CTERM_C"/>
</dbReference>
<keyword evidence="1" id="KW-1133">Transmembrane helix</keyword>
<dbReference type="RefSeq" id="WP_309739918.1">
    <property type="nucleotide sequence ID" value="NZ_JAVDQI010000003.1"/>
</dbReference>
<comment type="caution">
    <text evidence="3">The sequence shown here is derived from an EMBL/GenBank/DDBJ whole genome shotgun (WGS) entry which is preliminary data.</text>
</comment>
<dbReference type="Proteomes" id="UP001185015">
    <property type="component" value="Unassembled WGS sequence"/>
</dbReference>
<gene>
    <name evidence="3" type="ORF">J2750_001189</name>
</gene>
<keyword evidence="4" id="KW-1185">Reference proteome</keyword>
<dbReference type="EMBL" id="JAVDQI010000003">
    <property type="protein sequence ID" value="MDR6222740.1"/>
    <property type="molecule type" value="Genomic_DNA"/>
</dbReference>
<proteinExistence type="predicted"/>
<evidence type="ECO:0000259" key="2">
    <source>
        <dbReference type="Pfam" id="PF26596"/>
    </source>
</evidence>
<protein>
    <recommendedName>
        <fullName evidence="2">PEF-CTERM protein sorting domain-containing protein</fullName>
    </recommendedName>
</protein>
<dbReference type="AlphaFoldDB" id="A0AA90Z7P1"/>